<dbReference type="Proteomes" id="UP000515908">
    <property type="component" value="Chromosome 11"/>
</dbReference>
<keyword evidence="1" id="KW-0175">Coiled coil</keyword>
<feature type="coiled-coil region" evidence="1">
    <location>
        <begin position="8"/>
        <end position="66"/>
    </location>
</feature>
<evidence type="ECO:0000313" key="2">
    <source>
        <dbReference type="EMBL" id="CAD2218557.1"/>
    </source>
</evidence>
<gene>
    <name evidence="2" type="ORF">ADEAN_000604600</name>
</gene>
<evidence type="ECO:0000313" key="3">
    <source>
        <dbReference type="Proteomes" id="UP000515908"/>
    </source>
</evidence>
<accession>A0A7G2CHL9</accession>
<organism evidence="2 3">
    <name type="scientific">Angomonas deanei</name>
    <dbReference type="NCBI Taxonomy" id="59799"/>
    <lineage>
        <taxon>Eukaryota</taxon>
        <taxon>Discoba</taxon>
        <taxon>Euglenozoa</taxon>
        <taxon>Kinetoplastea</taxon>
        <taxon>Metakinetoplastina</taxon>
        <taxon>Trypanosomatida</taxon>
        <taxon>Trypanosomatidae</taxon>
        <taxon>Strigomonadinae</taxon>
        <taxon>Angomonas</taxon>
    </lineage>
</organism>
<evidence type="ECO:0000256" key="1">
    <source>
        <dbReference type="SAM" id="Coils"/>
    </source>
</evidence>
<dbReference type="VEuPathDB" id="TriTrypDB:ADEAN_000604600"/>
<protein>
    <submittedName>
        <fullName evidence="2">Uncharacterized protein</fullName>
    </submittedName>
</protein>
<sequence>MAEACAIRNEEDDKIHVITEQIRQLNERIWQTRFDITTVNTPGQSAKKKEQLARMMKERIDAVEQLRYTLTSEDFKEL</sequence>
<name>A0A7G2CHL9_9TRYP</name>
<proteinExistence type="predicted"/>
<keyword evidence="3" id="KW-1185">Reference proteome</keyword>
<dbReference type="EMBL" id="LR877155">
    <property type="protein sequence ID" value="CAD2218557.1"/>
    <property type="molecule type" value="Genomic_DNA"/>
</dbReference>
<reference evidence="2 3" key="1">
    <citation type="submission" date="2020-08" db="EMBL/GenBank/DDBJ databases">
        <authorList>
            <person name="Newling K."/>
            <person name="Davey J."/>
            <person name="Forrester S."/>
        </authorList>
    </citation>
    <scope>NUCLEOTIDE SEQUENCE [LARGE SCALE GENOMIC DNA]</scope>
    <source>
        <strain evidence="3">Crithidia deanei Carvalho (ATCC PRA-265)</strain>
    </source>
</reference>
<dbReference type="AlphaFoldDB" id="A0A7G2CHL9"/>